<evidence type="ECO:0000256" key="9">
    <source>
        <dbReference type="ARBA" id="ARBA00023180"/>
    </source>
</evidence>
<keyword evidence="7 10" id="KW-1133">Transmembrane helix</keyword>
<proteinExistence type="inferred from homology"/>
<keyword evidence="8 10" id="KW-0472">Membrane</keyword>
<dbReference type="OrthoDB" id="8860at10239"/>
<evidence type="ECO:0000256" key="1">
    <source>
        <dbReference type="ARBA" id="ARBA00004182"/>
    </source>
</evidence>
<dbReference type="GO" id="GO:0019031">
    <property type="term" value="C:viral envelope"/>
    <property type="evidence" value="ECO:0007669"/>
    <property type="project" value="UniProtKB-KW"/>
</dbReference>
<dbReference type="KEGG" id="vg:7804673"/>
<evidence type="ECO:0000256" key="8">
    <source>
        <dbReference type="ARBA" id="ARBA00023136"/>
    </source>
</evidence>
<evidence type="ECO:0000313" key="11">
    <source>
        <dbReference type="EMBL" id="ACO53457.1"/>
    </source>
</evidence>
<evidence type="ECO:0000256" key="4">
    <source>
        <dbReference type="ARBA" id="ARBA00022844"/>
    </source>
</evidence>
<evidence type="ECO:0000256" key="6">
    <source>
        <dbReference type="ARBA" id="ARBA00022921"/>
    </source>
</evidence>
<reference evidence="11 12" key="1">
    <citation type="journal article" date="2009" name="Virus Genes">
        <title>Morphology and genome of Euproctis pseudoconspersa nucleopolyhedrovirus.</title>
        <authorList>
            <person name="Tang X.D."/>
            <person name="Xiao Q."/>
            <person name="Ma X.C."/>
            <person name="Zhu Z.R."/>
            <person name="Zhang C.X."/>
        </authorList>
    </citation>
    <scope>NUCLEOTIDE SEQUENCE [LARGE SCALE GENOMIC DNA]</scope>
    <source>
        <strain evidence="11 12">Hangzhou</strain>
    </source>
</reference>
<evidence type="ECO:0000313" key="12">
    <source>
        <dbReference type="Proteomes" id="UP000203846"/>
    </source>
</evidence>
<comment type="similarity">
    <text evidence="2">Belongs to the baculoviridae E56 family.</text>
</comment>
<protein>
    <submittedName>
        <fullName evidence="11">ODV-e56</fullName>
    </submittedName>
</protein>
<dbReference type="RefSeq" id="YP_002854617.1">
    <property type="nucleotide sequence ID" value="NC_012639.1"/>
</dbReference>
<evidence type="ECO:0000256" key="5">
    <source>
        <dbReference type="ARBA" id="ARBA00022879"/>
    </source>
</evidence>
<dbReference type="EMBL" id="FJ227128">
    <property type="protein sequence ID" value="ACO53457.1"/>
    <property type="molecule type" value="Genomic_DNA"/>
</dbReference>
<evidence type="ECO:0000256" key="3">
    <source>
        <dbReference type="ARBA" id="ARBA00022692"/>
    </source>
</evidence>
<evidence type="ECO:0000256" key="2">
    <source>
        <dbReference type="ARBA" id="ARBA00008534"/>
    </source>
</evidence>
<keyword evidence="12" id="KW-1185">Reference proteome</keyword>
<keyword evidence="9" id="KW-0325">Glycoprotein</keyword>
<dbReference type="Pfam" id="PF04639">
    <property type="entry name" value="Baculo_E56"/>
    <property type="match status" value="1"/>
</dbReference>
<evidence type="ECO:0000256" key="7">
    <source>
        <dbReference type="ARBA" id="ARBA00022989"/>
    </source>
</evidence>
<sequence length="364" mass="39955">MNFFTSLRRVNKVYPNSNQFVNLDNINIINSSPSGFNNVFSAPTTVYAGNGRYIPGYNIGNNQFVSASNVNRVMRNNDVSGIRNIFNNVNNNQLDAVTQLRRMDNIPDANLHSQTLRKNAVKQNYPETMTRTPDGIQNVLNQNPNLLNRLVTWKNAGIAVVLGTGVVIAWKSATLIQDIIDAINQTGGSYYIRGSAGGDQYESCLLLHRTCTHSHISNPIETTVCDFDPLLLNDTEAMNQICSGFNYDVEKTVCRASDPTADVNSPQYVDISDLATGQTIACIEPYDFGDLIGDLGLDGLLGDNGLINKSSNQISSASEKLIPLLFVIGGILILLVVGYFVLKKMLNNTSITITQPTEPRNNKQ</sequence>
<organism evidence="11 12">
    <name type="scientific">Euproctis pseudoconspersa nucleopolyhedrovirus</name>
    <dbReference type="NCBI Taxonomy" id="307467"/>
    <lineage>
        <taxon>Viruses</taxon>
        <taxon>Viruses incertae sedis</taxon>
        <taxon>Naldaviricetes</taxon>
        <taxon>Lefavirales</taxon>
        <taxon>Baculoviridae</taxon>
        <taxon>Alphabaculovirus</taxon>
        <taxon>Alphabaculovirus eupseudoconspersae</taxon>
    </lineage>
</organism>
<comment type="subcellular location">
    <subcellularLocation>
        <location evidence="1">Virion membrane</location>
    </subcellularLocation>
</comment>
<dbReference type="InterPro" id="IPR006733">
    <property type="entry name" value="Baculo_ODV-E56"/>
</dbReference>
<feature type="transmembrane region" description="Helical" evidence="10">
    <location>
        <begin position="321"/>
        <end position="342"/>
    </location>
</feature>
<keyword evidence="6" id="KW-0426">Late protein</keyword>
<keyword evidence="4" id="KW-0946">Virion</keyword>
<keyword evidence="3 10" id="KW-0812">Transmembrane</keyword>
<name>C3TWR5_9ABAC</name>
<dbReference type="Proteomes" id="UP000203846">
    <property type="component" value="Segment"/>
</dbReference>
<accession>C3TWR5</accession>
<keyword evidence="5" id="KW-0261">Viral envelope protein</keyword>
<dbReference type="GO" id="GO:0055036">
    <property type="term" value="C:virion membrane"/>
    <property type="evidence" value="ECO:0007669"/>
    <property type="project" value="UniProtKB-SubCell"/>
</dbReference>
<evidence type="ECO:0000256" key="10">
    <source>
        <dbReference type="SAM" id="Phobius"/>
    </source>
</evidence>
<dbReference type="GeneID" id="7804673"/>